<name>A0A7G9LCD8_9FLAO</name>
<dbReference type="EMBL" id="CP060695">
    <property type="protein sequence ID" value="QNM86287.1"/>
    <property type="molecule type" value="Genomic_DNA"/>
</dbReference>
<evidence type="ECO:0000313" key="1">
    <source>
        <dbReference type="EMBL" id="QNM86287.1"/>
    </source>
</evidence>
<sequence length="315" mass="35750">MKIKILIIVLYCISISNINSQENQELLNSRIVLSIVMPQNEEKITTSNFVKIKSKIKQIISKNDVAATDYYSDFLIYPSIEIYDEETIDAGLQPITIISGDFTLFVKQASTNNQFGSISVKFKGSGNSRSKAIKNGVSKINSNHNDFQTFLKNVKSKIVNYYQKNCNLYVSEADKLNASKQYEQALLKLLSIPAGVTNCNSKINSRIVQYYRNYSNSVCDKKIVIANGYYSEKNYSKSLDILRTIDPESKCKSAALSLMKKIESKIDKEDKQALDITMKIYNDKVSMEKARIASIKEITLAYYKNQPDTNIHVIR</sequence>
<dbReference type="AlphaFoldDB" id="A0A7G9LCD8"/>
<organism evidence="1 2">
    <name type="scientific">Polaribacter pectinis</name>
    <dbReference type="NCBI Taxonomy" id="2738844"/>
    <lineage>
        <taxon>Bacteria</taxon>
        <taxon>Pseudomonadati</taxon>
        <taxon>Bacteroidota</taxon>
        <taxon>Flavobacteriia</taxon>
        <taxon>Flavobacteriales</taxon>
        <taxon>Flavobacteriaceae</taxon>
    </lineage>
</organism>
<accession>A0A7G9LCD8</accession>
<keyword evidence="2" id="KW-1185">Reference proteome</keyword>
<protein>
    <submittedName>
        <fullName evidence="1">Uncharacterized protein</fullName>
    </submittedName>
</protein>
<proteinExistence type="predicted"/>
<dbReference type="RefSeq" id="WP_187483169.1">
    <property type="nucleotide sequence ID" value="NZ_CP060695.1"/>
</dbReference>
<reference evidence="1 2" key="1">
    <citation type="submission" date="2020-08" db="EMBL/GenBank/DDBJ databases">
        <title>Polaribacter sp. L12M9 isolated from gut of the Korean scallop.</title>
        <authorList>
            <person name="Jeong Y.S."/>
        </authorList>
    </citation>
    <scope>NUCLEOTIDE SEQUENCE [LARGE SCALE GENOMIC DNA]</scope>
    <source>
        <strain evidence="1 2">L12M9</strain>
    </source>
</reference>
<dbReference type="Proteomes" id="UP000515808">
    <property type="component" value="Chromosome"/>
</dbReference>
<dbReference type="KEGG" id="ppec:H9W90_03970"/>
<evidence type="ECO:0000313" key="2">
    <source>
        <dbReference type="Proteomes" id="UP000515808"/>
    </source>
</evidence>
<gene>
    <name evidence="1" type="ORF">H9W90_03970</name>
</gene>